<evidence type="ECO:0000256" key="6">
    <source>
        <dbReference type="ARBA" id="ARBA00023002"/>
    </source>
</evidence>
<dbReference type="UniPathway" id="UPA00244">
    <property type="reaction ID" value="UER00312"/>
</dbReference>
<dbReference type="EMBL" id="CP019343">
    <property type="protein sequence ID" value="ARN74304.1"/>
    <property type="molecule type" value="Genomic_DNA"/>
</dbReference>
<keyword evidence="12" id="KW-1185">Reference proteome</keyword>
<keyword evidence="3 10" id="KW-0862">Zinc</keyword>
<dbReference type="PANTHER" id="PTHR30004">
    <property type="entry name" value="4-HYDROXYTHREONINE-4-PHOSPHATE DEHYDROGENASE"/>
    <property type="match status" value="1"/>
</dbReference>
<keyword evidence="4 10" id="KW-0460">Magnesium</keyword>
<reference evidence="11 12" key="1">
    <citation type="submission" date="2016-11" db="EMBL/GenBank/DDBJ databases">
        <title>Trade-off between light-utilization and light-protection in marine flavobacteria.</title>
        <authorList>
            <person name="Kumagai Y."/>
        </authorList>
    </citation>
    <scope>NUCLEOTIDE SEQUENCE [LARGE SCALE GENOMIC DNA]</scope>
    <source>
        <strain evidence="11 12">NBRC 107125</strain>
    </source>
</reference>
<proteinExistence type="inferred from homology"/>
<dbReference type="GO" id="GO:0008615">
    <property type="term" value="P:pyridoxine biosynthetic process"/>
    <property type="evidence" value="ECO:0007669"/>
    <property type="project" value="UniProtKB-UniRule"/>
</dbReference>
<feature type="binding site" evidence="10">
    <location>
        <position position="273"/>
    </location>
    <ligand>
        <name>substrate</name>
    </ligand>
</feature>
<comment type="cofactor">
    <cofactor evidence="10">
        <name>Zn(2+)</name>
        <dbReference type="ChEBI" id="CHEBI:29105"/>
    </cofactor>
    <cofactor evidence="10">
        <name>Mg(2+)</name>
        <dbReference type="ChEBI" id="CHEBI:18420"/>
    </cofactor>
    <cofactor evidence="10">
        <name>Co(2+)</name>
        <dbReference type="ChEBI" id="CHEBI:48828"/>
    </cofactor>
    <text evidence="10">Binds 1 divalent metal cation per subunit. Can use ions such as Zn(2+), Mg(2+) or Co(2+).</text>
</comment>
<dbReference type="GO" id="GO:0008270">
    <property type="term" value="F:zinc ion binding"/>
    <property type="evidence" value="ECO:0007669"/>
    <property type="project" value="UniProtKB-UniRule"/>
</dbReference>
<comment type="pathway">
    <text evidence="10">Cofactor biosynthesis; pyridoxine 5'-phosphate biosynthesis; pyridoxine 5'-phosphate from D-erythrose 4-phosphate: step 4/5.</text>
</comment>
<dbReference type="GO" id="GO:0005737">
    <property type="term" value="C:cytoplasm"/>
    <property type="evidence" value="ECO:0007669"/>
    <property type="project" value="UniProtKB-SubCell"/>
</dbReference>
<dbReference type="HAMAP" id="MF_00536">
    <property type="entry name" value="PdxA"/>
    <property type="match status" value="1"/>
</dbReference>
<feature type="binding site" evidence="10">
    <location>
        <position position="265"/>
    </location>
    <ligand>
        <name>a divalent metal cation</name>
        <dbReference type="ChEBI" id="CHEBI:60240"/>
        <note>ligand shared between dimeric partners</note>
    </ligand>
</feature>
<gene>
    <name evidence="10" type="primary">pdxA</name>
    <name evidence="11" type="ORF">BST96_09315</name>
</gene>
<evidence type="ECO:0000256" key="1">
    <source>
        <dbReference type="ARBA" id="ARBA00022490"/>
    </source>
</evidence>
<evidence type="ECO:0000313" key="11">
    <source>
        <dbReference type="EMBL" id="ARN74304.1"/>
    </source>
</evidence>
<feature type="binding site" evidence="10">
    <location>
        <position position="291"/>
    </location>
    <ligand>
        <name>substrate</name>
    </ligand>
</feature>
<evidence type="ECO:0000256" key="8">
    <source>
        <dbReference type="ARBA" id="ARBA00023096"/>
    </source>
</evidence>
<dbReference type="InterPro" id="IPR005255">
    <property type="entry name" value="PdxA_fam"/>
</dbReference>
<evidence type="ECO:0000256" key="9">
    <source>
        <dbReference type="ARBA" id="ARBA00023285"/>
    </source>
</evidence>
<dbReference type="GO" id="GO:0000287">
    <property type="term" value="F:magnesium ion binding"/>
    <property type="evidence" value="ECO:0007669"/>
    <property type="project" value="UniProtKB-UniRule"/>
</dbReference>
<keyword evidence="1 10" id="KW-0963">Cytoplasm</keyword>
<dbReference type="OrthoDB" id="9801783at2"/>
<keyword evidence="7 10" id="KW-0520">NAD</keyword>
<keyword evidence="2 10" id="KW-0479">Metal-binding</keyword>
<sequence length="334" mass="35776">MTILRIALTPGEPAGIGPDLIIQLAQSEHSAELVVIADPELLLQRAEQLKLPLTIRSFDPSLAPQLNTAGEISVLPIKLAQPCVTGTLNTENAHYVLATLDAAINGCMDNTFAAMVTAPVNKAVINDAGISFSGHTEYLEEKTQTEQVVMMLATEGLRVALVTTHLPLLAVPQHITAAKVETITRILHRDLQQHFGLQQPEITVLGLNPHAGEGGHMGREEIDEIIPCMEKLNAEGMHLTGPLPADTAFTEKHLQHCDAVLAMYHDQGLPTLKYKGFGNAVNITLGLPIIRTSVDHGTALDLAGSGKADMGSLKTALSYAISMAQHRSSTTTEH</sequence>
<comment type="similarity">
    <text evidence="10">Belongs to the PdxA family.</text>
</comment>
<dbReference type="Proteomes" id="UP000193450">
    <property type="component" value="Chromosome"/>
</dbReference>
<evidence type="ECO:0000256" key="10">
    <source>
        <dbReference type="HAMAP-Rule" id="MF_00536"/>
    </source>
</evidence>
<dbReference type="KEGG" id="osg:BST96_09315"/>
<dbReference type="EC" id="1.1.1.262" evidence="10"/>
<comment type="miscellaneous">
    <text evidence="10">The active site is located at the dimer interface.</text>
</comment>
<keyword evidence="8 10" id="KW-0664">Pyridoxine biosynthesis</keyword>
<feature type="binding site" evidence="10">
    <location>
        <position position="282"/>
    </location>
    <ligand>
        <name>substrate</name>
    </ligand>
</feature>
<comment type="subcellular location">
    <subcellularLocation>
        <location evidence="10">Cytoplasm</location>
    </subcellularLocation>
</comment>
<dbReference type="PANTHER" id="PTHR30004:SF5">
    <property type="entry name" value="4-HYDROXYTHREONINE-4-PHOSPHATE DEHYDROGENASE"/>
    <property type="match status" value="1"/>
</dbReference>
<dbReference type="Pfam" id="PF04166">
    <property type="entry name" value="PdxA"/>
    <property type="match status" value="1"/>
</dbReference>
<dbReference type="SUPFAM" id="SSF53659">
    <property type="entry name" value="Isocitrate/Isopropylmalate dehydrogenase-like"/>
    <property type="match status" value="1"/>
</dbReference>
<comment type="subunit">
    <text evidence="10">Homodimer.</text>
</comment>
<feature type="binding site" evidence="10">
    <location>
        <position position="135"/>
    </location>
    <ligand>
        <name>substrate</name>
    </ligand>
</feature>
<dbReference type="Gene3D" id="3.40.718.10">
    <property type="entry name" value="Isopropylmalate Dehydrogenase"/>
    <property type="match status" value="1"/>
</dbReference>
<dbReference type="InterPro" id="IPR037510">
    <property type="entry name" value="PdxA"/>
</dbReference>
<name>A0A1X9NB85_9GAMM</name>
<dbReference type="GO" id="GO:0042823">
    <property type="term" value="P:pyridoxal phosphate biosynthetic process"/>
    <property type="evidence" value="ECO:0007669"/>
    <property type="project" value="UniProtKB-UniRule"/>
</dbReference>
<evidence type="ECO:0000256" key="5">
    <source>
        <dbReference type="ARBA" id="ARBA00022857"/>
    </source>
</evidence>
<evidence type="ECO:0000256" key="3">
    <source>
        <dbReference type="ARBA" id="ARBA00022833"/>
    </source>
</evidence>
<evidence type="ECO:0000256" key="7">
    <source>
        <dbReference type="ARBA" id="ARBA00023027"/>
    </source>
</evidence>
<accession>A0A1X9NB85</accession>
<evidence type="ECO:0000256" key="2">
    <source>
        <dbReference type="ARBA" id="ARBA00022723"/>
    </source>
</evidence>
<keyword evidence="6 10" id="KW-0560">Oxidoreductase</keyword>
<dbReference type="RefSeq" id="WP_085758442.1">
    <property type="nucleotide sequence ID" value="NZ_CP019343.1"/>
</dbReference>
<comment type="function">
    <text evidence="10">Catalyzes the NAD(P)-dependent oxidation of 4-(phosphooxy)-L-threonine (HTP) into 2-amino-3-oxo-4-(phosphooxy)butyric acid which spontaneously decarboxylates to form 3-amino-2-oxopropyl phosphate (AHAP).</text>
</comment>
<keyword evidence="5 10" id="KW-0521">NADP</keyword>
<dbReference type="GO" id="GO:0050570">
    <property type="term" value="F:4-hydroxythreonine-4-phosphate dehydrogenase activity"/>
    <property type="evidence" value="ECO:0007669"/>
    <property type="project" value="UniProtKB-UniRule"/>
</dbReference>
<comment type="catalytic activity">
    <reaction evidence="10">
        <text>4-(phosphooxy)-L-threonine + NAD(+) = 3-amino-2-oxopropyl phosphate + CO2 + NADH</text>
        <dbReference type="Rhea" id="RHEA:32275"/>
        <dbReference type="ChEBI" id="CHEBI:16526"/>
        <dbReference type="ChEBI" id="CHEBI:57279"/>
        <dbReference type="ChEBI" id="CHEBI:57540"/>
        <dbReference type="ChEBI" id="CHEBI:57945"/>
        <dbReference type="ChEBI" id="CHEBI:58452"/>
        <dbReference type="EC" id="1.1.1.262"/>
    </reaction>
</comment>
<dbReference type="STRING" id="716816.BST96_09315"/>
<dbReference type="GO" id="GO:0051287">
    <property type="term" value="F:NAD binding"/>
    <property type="evidence" value="ECO:0007669"/>
    <property type="project" value="InterPro"/>
</dbReference>
<evidence type="ECO:0000256" key="4">
    <source>
        <dbReference type="ARBA" id="ARBA00022842"/>
    </source>
</evidence>
<evidence type="ECO:0000313" key="12">
    <source>
        <dbReference type="Proteomes" id="UP000193450"/>
    </source>
</evidence>
<dbReference type="AlphaFoldDB" id="A0A1X9NB85"/>
<organism evidence="11 12">
    <name type="scientific">Oceanicoccus sagamiensis</name>
    <dbReference type="NCBI Taxonomy" id="716816"/>
    <lineage>
        <taxon>Bacteria</taxon>
        <taxon>Pseudomonadati</taxon>
        <taxon>Pseudomonadota</taxon>
        <taxon>Gammaproteobacteria</taxon>
        <taxon>Cellvibrionales</taxon>
        <taxon>Spongiibacteraceae</taxon>
        <taxon>Oceanicoccus</taxon>
    </lineage>
</organism>
<dbReference type="NCBIfam" id="TIGR00557">
    <property type="entry name" value="pdxA"/>
    <property type="match status" value="1"/>
</dbReference>
<feature type="binding site" evidence="10">
    <location>
        <position position="136"/>
    </location>
    <ligand>
        <name>substrate</name>
    </ligand>
</feature>
<feature type="binding site" evidence="10">
    <location>
        <position position="165"/>
    </location>
    <ligand>
        <name>a divalent metal cation</name>
        <dbReference type="ChEBI" id="CHEBI:60240"/>
        <note>ligand shared between dimeric partners</note>
    </ligand>
</feature>
<dbReference type="GO" id="GO:0050897">
    <property type="term" value="F:cobalt ion binding"/>
    <property type="evidence" value="ECO:0007669"/>
    <property type="project" value="UniProtKB-UniRule"/>
</dbReference>
<feature type="binding site" evidence="10">
    <location>
        <position position="210"/>
    </location>
    <ligand>
        <name>a divalent metal cation</name>
        <dbReference type="ChEBI" id="CHEBI:60240"/>
        <note>ligand shared between dimeric partners</note>
    </ligand>
</feature>
<keyword evidence="9 10" id="KW-0170">Cobalt</keyword>
<protein>
    <recommendedName>
        <fullName evidence="10">4-hydroxythreonine-4-phosphate dehydrogenase</fullName>
        <ecNumber evidence="10">1.1.1.262</ecNumber>
    </recommendedName>
    <alternativeName>
        <fullName evidence="10">4-(phosphohydroxy)-L-threonine dehydrogenase</fullName>
    </alternativeName>
</protein>